<dbReference type="PRINTS" id="PR00369">
    <property type="entry name" value="FLAVODOXIN"/>
</dbReference>
<comment type="cofactor">
    <cofactor evidence="1 8">
        <name>FMN</name>
        <dbReference type="ChEBI" id="CHEBI:58210"/>
    </cofactor>
</comment>
<evidence type="ECO:0000256" key="8">
    <source>
        <dbReference type="RuleBase" id="RU367037"/>
    </source>
</evidence>
<dbReference type="OrthoDB" id="9790745at2"/>
<dbReference type="InterPro" id="IPR029039">
    <property type="entry name" value="Flavoprotein-like_sf"/>
</dbReference>
<comment type="similarity">
    <text evidence="3 8">Belongs to the flavodoxin family.</text>
</comment>
<dbReference type="GO" id="GO:0010181">
    <property type="term" value="F:FMN binding"/>
    <property type="evidence" value="ECO:0007669"/>
    <property type="project" value="UniProtKB-UniRule"/>
</dbReference>
<evidence type="ECO:0000256" key="5">
    <source>
        <dbReference type="ARBA" id="ARBA00022630"/>
    </source>
</evidence>
<evidence type="ECO:0000256" key="7">
    <source>
        <dbReference type="ARBA" id="ARBA00022982"/>
    </source>
</evidence>
<keyword evidence="5 8" id="KW-0285">Flavoprotein</keyword>
<keyword evidence="7 8" id="KW-0249">Electron transport</keyword>
<evidence type="ECO:0000313" key="11">
    <source>
        <dbReference type="Proteomes" id="UP000298246"/>
    </source>
</evidence>
<proteinExistence type="inferred from homology"/>
<gene>
    <name evidence="10" type="ORF">B5M42_05490</name>
</gene>
<dbReference type="Gene3D" id="3.40.50.360">
    <property type="match status" value="1"/>
</dbReference>
<evidence type="ECO:0000256" key="1">
    <source>
        <dbReference type="ARBA" id="ARBA00001917"/>
    </source>
</evidence>
<dbReference type="NCBIfam" id="NF005246">
    <property type="entry name" value="PRK06756.1"/>
    <property type="match status" value="1"/>
</dbReference>
<dbReference type="EMBL" id="MYFO01000005">
    <property type="protein sequence ID" value="TFE90121.1"/>
    <property type="molecule type" value="Genomic_DNA"/>
</dbReference>
<dbReference type="AlphaFoldDB" id="A0A4Y8Q948"/>
<feature type="domain" description="Flavodoxin-like" evidence="9">
    <location>
        <begin position="4"/>
        <end position="143"/>
    </location>
</feature>
<dbReference type="PROSITE" id="PS00201">
    <property type="entry name" value="FLAVODOXIN"/>
    <property type="match status" value="1"/>
</dbReference>
<sequence>MTQVIVVYASMTGNTEEMAEAVAAGLREAGVEPVLVSVLDAHAAKLQNYDGFLLGAYTWGDGDLPDEFLDFYEELDEVDLQGMKGAVFGSADSSYRHYGAAIRILEEKITERGAVKALEGLKIELSPSPDDLELCKAFGTSFAAQVAVTN</sequence>
<accession>A0A4Y8Q948</accession>
<dbReference type="InterPro" id="IPR008254">
    <property type="entry name" value="Flavodoxin/NO_synth"/>
</dbReference>
<name>A0A4Y8Q948_9BACL</name>
<dbReference type="Proteomes" id="UP000298246">
    <property type="component" value="Unassembled WGS sequence"/>
</dbReference>
<organism evidence="10 11">
    <name type="scientific">Paenibacillus athensensis</name>
    <dbReference type="NCBI Taxonomy" id="1967502"/>
    <lineage>
        <taxon>Bacteria</taxon>
        <taxon>Bacillati</taxon>
        <taxon>Bacillota</taxon>
        <taxon>Bacilli</taxon>
        <taxon>Bacillales</taxon>
        <taxon>Paenibacillaceae</taxon>
        <taxon>Paenibacillus</taxon>
    </lineage>
</organism>
<dbReference type="InterPro" id="IPR001226">
    <property type="entry name" value="Flavodoxin_CS"/>
</dbReference>
<dbReference type="GO" id="GO:0016651">
    <property type="term" value="F:oxidoreductase activity, acting on NAD(P)H"/>
    <property type="evidence" value="ECO:0007669"/>
    <property type="project" value="UniProtKB-ARBA"/>
</dbReference>
<dbReference type="InterPro" id="IPR050619">
    <property type="entry name" value="Flavodoxin"/>
</dbReference>
<dbReference type="GO" id="GO:0009055">
    <property type="term" value="F:electron transfer activity"/>
    <property type="evidence" value="ECO:0007669"/>
    <property type="project" value="UniProtKB-UniRule"/>
</dbReference>
<dbReference type="PANTHER" id="PTHR42809:SF1">
    <property type="entry name" value="FLAVODOXIN 1"/>
    <property type="match status" value="1"/>
</dbReference>
<dbReference type="SUPFAM" id="SSF52218">
    <property type="entry name" value="Flavoproteins"/>
    <property type="match status" value="1"/>
</dbReference>
<comment type="function">
    <text evidence="2 8">Low-potential electron donor to a number of redox enzymes.</text>
</comment>
<dbReference type="InterPro" id="IPR001094">
    <property type="entry name" value="Flavdoxin-like"/>
</dbReference>
<dbReference type="RefSeq" id="WP_134750569.1">
    <property type="nucleotide sequence ID" value="NZ_MYFO02000001.1"/>
</dbReference>
<evidence type="ECO:0000256" key="3">
    <source>
        <dbReference type="ARBA" id="ARBA00005267"/>
    </source>
</evidence>
<dbReference type="NCBIfam" id="TIGR01753">
    <property type="entry name" value="flav_short"/>
    <property type="match status" value="1"/>
</dbReference>
<evidence type="ECO:0000256" key="4">
    <source>
        <dbReference type="ARBA" id="ARBA00022448"/>
    </source>
</evidence>
<comment type="caution">
    <text evidence="10">The sequence shown here is derived from an EMBL/GenBank/DDBJ whole genome shotgun (WGS) entry which is preliminary data.</text>
</comment>
<evidence type="ECO:0000259" key="9">
    <source>
        <dbReference type="PROSITE" id="PS50902"/>
    </source>
</evidence>
<dbReference type="PANTHER" id="PTHR42809">
    <property type="entry name" value="FLAVODOXIN 2"/>
    <property type="match status" value="1"/>
</dbReference>
<dbReference type="NCBIfam" id="NF005216">
    <property type="entry name" value="PRK06703.1"/>
    <property type="match status" value="1"/>
</dbReference>
<evidence type="ECO:0000313" key="10">
    <source>
        <dbReference type="EMBL" id="TFE90121.1"/>
    </source>
</evidence>
<evidence type="ECO:0000256" key="6">
    <source>
        <dbReference type="ARBA" id="ARBA00022643"/>
    </source>
</evidence>
<protein>
    <recommendedName>
        <fullName evidence="8">Flavodoxin</fullName>
    </recommendedName>
</protein>
<keyword evidence="6 8" id="KW-0288">FMN</keyword>
<dbReference type="InterPro" id="IPR010087">
    <property type="entry name" value="Flav_short"/>
</dbReference>
<evidence type="ECO:0000256" key="2">
    <source>
        <dbReference type="ARBA" id="ARBA00003297"/>
    </source>
</evidence>
<keyword evidence="11" id="KW-1185">Reference proteome</keyword>
<keyword evidence="4 8" id="KW-0813">Transport</keyword>
<dbReference type="PROSITE" id="PS50902">
    <property type="entry name" value="FLAVODOXIN_LIKE"/>
    <property type="match status" value="1"/>
</dbReference>
<reference evidence="10 11" key="1">
    <citation type="submission" date="2017-03" db="EMBL/GenBank/DDBJ databases">
        <title>Isolation of Levoglucosan Utilizing Bacteria.</title>
        <authorList>
            <person name="Arya A.S."/>
        </authorList>
    </citation>
    <scope>NUCLEOTIDE SEQUENCE [LARGE SCALE GENOMIC DNA]</scope>
    <source>
        <strain evidence="10 11">MEC069</strain>
    </source>
</reference>
<dbReference type="Pfam" id="PF00258">
    <property type="entry name" value="Flavodoxin_1"/>
    <property type="match status" value="1"/>
</dbReference>